<dbReference type="InterPro" id="IPR043504">
    <property type="entry name" value="Peptidase_S1_PA_chymotrypsin"/>
</dbReference>
<dbReference type="InterPro" id="IPR001254">
    <property type="entry name" value="Trypsin_dom"/>
</dbReference>
<dbReference type="RefSeq" id="WP_417922176.1">
    <property type="nucleotide sequence ID" value="NZ_JBHSFS010000001.1"/>
</dbReference>
<evidence type="ECO:0000256" key="1">
    <source>
        <dbReference type="ARBA" id="ARBA00022729"/>
    </source>
</evidence>
<dbReference type="Proteomes" id="UP001595990">
    <property type="component" value="Unassembled WGS sequence"/>
</dbReference>
<evidence type="ECO:0000259" key="2">
    <source>
        <dbReference type="PROSITE" id="PS50240"/>
    </source>
</evidence>
<dbReference type="SUPFAM" id="SSF50494">
    <property type="entry name" value="Trypsin-like serine proteases"/>
    <property type="match status" value="1"/>
</dbReference>
<protein>
    <submittedName>
        <fullName evidence="3">FG-GAP-like repeat-containing protein</fullName>
    </submittedName>
</protein>
<dbReference type="Gene3D" id="2.40.128.340">
    <property type="match status" value="2"/>
</dbReference>
<sequence length="504" mass="54052">MTTTATAGLLVGTPANAVVGDEVQYGQHPFAVKIEIGERGRICSGALVDPWWVLTAASCFAEDAQQGFKIPAGAPKQKASVSGEGPDWRLRAAEISELVPHKDRDLVMARVNTNGWFKPPMDLPVDSSPLTVATSAPTKGEELRVSGFGRTKDEWVPERMHSATFTVDEVRGGAFSLAAKSPASASICQGDAGSPAFREKDGRYELVGINTASSLGGCFGSDTTGTGATETRVDDVKSWIQQTESAFMAKNITKTVTTADFNGDGRPDFAAVLGNRNLYALFTGPDGKLEGYRPLWRQDASWNPQKIVGGDFNGDGVADIAAITADGSLRLYAGTKDGQLREPVDMWKDKTWDGMPHIARFRADGSGRDGLLAVTKDGSLYAYSTDSNGVLLDQRREMWQDKTWSKKLITTGDFNGDGRDDIAAIANNGAMQLYRGNAAGRFDSGTSMWSDNTWDTYRAIMGGDFNRDGRSDIAAINGAGELYLYPSKADGTLDGRSAMLSTLS</sequence>
<evidence type="ECO:0000313" key="3">
    <source>
        <dbReference type="EMBL" id="MFC4511968.1"/>
    </source>
</evidence>
<name>A0ABV9BCA1_9ACTN</name>
<dbReference type="InterPro" id="IPR013517">
    <property type="entry name" value="FG-GAP"/>
</dbReference>
<comment type="caution">
    <text evidence="3">The sequence shown here is derived from an EMBL/GenBank/DDBJ whole genome shotgun (WGS) entry which is preliminary data.</text>
</comment>
<dbReference type="PANTHER" id="PTHR24260">
    <property type="match status" value="1"/>
</dbReference>
<dbReference type="InterPro" id="IPR051333">
    <property type="entry name" value="CLIP_Serine_Protease"/>
</dbReference>
<keyword evidence="4" id="KW-1185">Reference proteome</keyword>
<gene>
    <name evidence="3" type="ORF">ACFPEN_03360</name>
</gene>
<evidence type="ECO:0000313" key="4">
    <source>
        <dbReference type="Proteomes" id="UP001595990"/>
    </source>
</evidence>
<proteinExistence type="predicted"/>
<dbReference type="InterPro" id="IPR009003">
    <property type="entry name" value="Peptidase_S1_PA"/>
</dbReference>
<dbReference type="EMBL" id="JBHSFS010000001">
    <property type="protein sequence ID" value="MFC4511968.1"/>
    <property type="molecule type" value="Genomic_DNA"/>
</dbReference>
<keyword evidence="1" id="KW-0732">Signal</keyword>
<dbReference type="SMART" id="SM00020">
    <property type="entry name" value="Tryp_SPc"/>
    <property type="match status" value="1"/>
</dbReference>
<dbReference type="Gene3D" id="2.40.10.10">
    <property type="entry name" value="Trypsin-like serine proteases"/>
    <property type="match status" value="1"/>
</dbReference>
<dbReference type="PANTHER" id="PTHR24260:SF136">
    <property type="entry name" value="GH08193P-RELATED"/>
    <property type="match status" value="1"/>
</dbReference>
<reference evidence="4" key="1">
    <citation type="journal article" date="2019" name="Int. J. Syst. Evol. Microbiol.">
        <title>The Global Catalogue of Microorganisms (GCM) 10K type strain sequencing project: providing services to taxonomists for standard genome sequencing and annotation.</title>
        <authorList>
            <consortium name="The Broad Institute Genomics Platform"/>
            <consortium name="The Broad Institute Genome Sequencing Center for Infectious Disease"/>
            <person name="Wu L."/>
            <person name="Ma J."/>
        </authorList>
    </citation>
    <scope>NUCLEOTIDE SEQUENCE [LARGE SCALE GENOMIC DNA]</scope>
    <source>
        <strain evidence="4">CECT 8064</strain>
    </source>
</reference>
<dbReference type="PROSITE" id="PS50240">
    <property type="entry name" value="TRYPSIN_DOM"/>
    <property type="match status" value="1"/>
</dbReference>
<dbReference type="SUPFAM" id="SSF69318">
    <property type="entry name" value="Integrin alpha N-terminal domain"/>
    <property type="match status" value="1"/>
</dbReference>
<dbReference type="Pfam" id="PF13517">
    <property type="entry name" value="FG-GAP_3"/>
    <property type="match status" value="2"/>
</dbReference>
<accession>A0ABV9BCA1</accession>
<organism evidence="3 4">
    <name type="scientific">Streptomyces ehimensis</name>
    <dbReference type="NCBI Taxonomy" id="68195"/>
    <lineage>
        <taxon>Bacteria</taxon>
        <taxon>Bacillati</taxon>
        <taxon>Actinomycetota</taxon>
        <taxon>Actinomycetes</taxon>
        <taxon>Kitasatosporales</taxon>
        <taxon>Streptomycetaceae</taxon>
        <taxon>Streptomyces</taxon>
    </lineage>
</organism>
<feature type="domain" description="Peptidase S1" evidence="2">
    <location>
        <begin position="18"/>
        <end position="245"/>
    </location>
</feature>
<dbReference type="InterPro" id="IPR028994">
    <property type="entry name" value="Integrin_alpha_N"/>
</dbReference>
<dbReference type="Pfam" id="PF00089">
    <property type="entry name" value="Trypsin"/>
    <property type="match status" value="1"/>
</dbReference>